<feature type="domain" description="Ku" evidence="15">
    <location>
        <begin position="328"/>
        <end position="465"/>
    </location>
</feature>
<dbReference type="HOGENOM" id="CLU_023247_0_0_1"/>
<dbReference type="eggNOG" id="KOG2326">
    <property type="taxonomic scope" value="Eukaryota"/>
</dbReference>
<keyword evidence="4" id="KW-0158">Chromosome</keyword>
<dbReference type="GO" id="GO:0006310">
    <property type="term" value="P:DNA recombination"/>
    <property type="evidence" value="ECO:0007669"/>
    <property type="project" value="UniProtKB-KW"/>
</dbReference>
<evidence type="ECO:0000256" key="5">
    <source>
        <dbReference type="ARBA" id="ARBA00022741"/>
    </source>
</evidence>
<protein>
    <recommendedName>
        <fullName evidence="3">DNA helicase</fullName>
        <ecNumber evidence="3">3.6.4.12</ecNumber>
    </recommendedName>
</protein>
<dbReference type="Gene3D" id="3.40.50.410">
    <property type="entry name" value="von Willebrand factor, type A domain"/>
    <property type="match status" value="1"/>
</dbReference>
<keyword evidence="12" id="KW-0233">DNA recombination</keyword>
<dbReference type="InterPro" id="IPR006164">
    <property type="entry name" value="DNA_bd_Ku70/Ku80"/>
</dbReference>
<evidence type="ECO:0000256" key="1">
    <source>
        <dbReference type="ARBA" id="ARBA00004123"/>
    </source>
</evidence>
<dbReference type="SUPFAM" id="SSF100939">
    <property type="entry name" value="SPOC domain-like"/>
    <property type="match status" value="1"/>
</dbReference>
<evidence type="ECO:0000313" key="17">
    <source>
        <dbReference type="Proteomes" id="UP000008673"/>
    </source>
</evidence>
<evidence type="ECO:0000256" key="8">
    <source>
        <dbReference type="ARBA" id="ARBA00022806"/>
    </source>
</evidence>
<evidence type="ECO:0000256" key="7">
    <source>
        <dbReference type="ARBA" id="ARBA00022801"/>
    </source>
</evidence>
<dbReference type="GeneID" id="25770960"/>
<evidence type="ECO:0000256" key="12">
    <source>
        <dbReference type="ARBA" id="ARBA00023172"/>
    </source>
</evidence>
<evidence type="ECO:0000256" key="10">
    <source>
        <dbReference type="ARBA" id="ARBA00022895"/>
    </source>
</evidence>
<dbReference type="GO" id="GO:0005524">
    <property type="term" value="F:ATP binding"/>
    <property type="evidence" value="ECO:0007669"/>
    <property type="project" value="UniProtKB-KW"/>
</dbReference>
<dbReference type="EMBL" id="AEOI02000009">
    <property type="protein sequence ID" value="ESW97400.1"/>
    <property type="molecule type" value="Genomic_DNA"/>
</dbReference>
<name>W1Q989_OGAPD</name>
<reference evidence="16 17" key="1">
    <citation type="journal article" date="2013" name="BMC Genomics">
        <title>Genome sequence and analysis of methylotrophic yeast Hansenula polymorpha DL1.</title>
        <authorList>
            <person name="Ravin N.V."/>
            <person name="Eldarov M.A."/>
            <person name="Kadnikov V.V."/>
            <person name="Beletsky A.V."/>
            <person name="Schneider J."/>
            <person name="Mardanova E.S."/>
            <person name="Smekalova E.M."/>
            <person name="Zvereva M.I."/>
            <person name="Dontsova O.A."/>
            <person name="Mardanov A.V."/>
            <person name="Skryabin K.G."/>
        </authorList>
    </citation>
    <scope>NUCLEOTIDE SEQUENCE [LARGE SCALE GENOMIC DNA]</scope>
    <source>
        <strain evidence="17">ATCC 26012 / BCRC 20466 / JCM 22074 / NRRL Y-7560 / DL-1</strain>
    </source>
</reference>
<dbReference type="SUPFAM" id="SSF53300">
    <property type="entry name" value="vWA-like"/>
    <property type="match status" value="1"/>
</dbReference>
<dbReference type="GO" id="GO:0003678">
    <property type="term" value="F:DNA helicase activity"/>
    <property type="evidence" value="ECO:0007669"/>
    <property type="project" value="UniProtKB-EC"/>
</dbReference>
<dbReference type="Proteomes" id="UP000008673">
    <property type="component" value="Unassembled WGS sequence"/>
</dbReference>
<dbReference type="PANTHER" id="PTHR12604">
    <property type="entry name" value="KU AUTOANTIGEN DNA HELICASE"/>
    <property type="match status" value="1"/>
</dbReference>
<evidence type="ECO:0000256" key="11">
    <source>
        <dbReference type="ARBA" id="ARBA00023125"/>
    </source>
</evidence>
<proteinExistence type="predicted"/>
<keyword evidence="9" id="KW-0067">ATP-binding</keyword>
<evidence type="ECO:0000256" key="14">
    <source>
        <dbReference type="ARBA" id="ARBA00023242"/>
    </source>
</evidence>
<gene>
    <name evidence="16" type="ORF">HPODL_01499</name>
</gene>
<evidence type="ECO:0000256" key="9">
    <source>
        <dbReference type="ARBA" id="ARBA00022840"/>
    </source>
</evidence>
<keyword evidence="6" id="KW-0227">DNA damage</keyword>
<dbReference type="STRING" id="871575.W1Q989"/>
<dbReference type="SMART" id="SM00559">
    <property type="entry name" value="Ku78"/>
    <property type="match status" value="1"/>
</dbReference>
<keyword evidence="14" id="KW-0539">Nucleus</keyword>
<keyword evidence="13" id="KW-0234">DNA repair</keyword>
<comment type="caution">
    <text evidence="16">The sequence shown here is derived from an EMBL/GenBank/DDBJ whole genome shotgun (WGS) entry which is preliminary data.</text>
</comment>
<sequence>MEKEITFFVFDQSPSMASKLDACLDLALGLILRSAMRGKKTDLFGIAKLHDKHTDNPMDTISPGNWNNCVLEGPEHYDWDRMARLKDVVRINADPVDELEVDLPRSLAIVLQKIMEMNPKKTKKEKYTIYVMSDMQNPTNWDQLTELVSTAAIGYNALITIVSCMAETEAESNVVSANLDQIDELMARLQKSNGRASLSYFCGLEQFRDLLRWEKEPVRIYRAARLFTGEVRMGCDLYSLDLKNCASALRLDKKELKLYAGDYDPVSDALTVKFQADAYPLTKSQKMQFTHEMGIHQDPDSDTRHLVELKHTTDKYVTFEPDSQSTEPRFLDATEVQEAYRYGSSTVPVTSSLKQLLNINTYAGLDILQFVRRKSIPPWYFHGEAEILLNNQNSSVRDQFGFNMLAQALLEHDLVAIVRYVKRNAGTARLAAMSPCIVLTDATKYKHELQTGDKRKLEEMDGEPDHYGFSLVALPFAEDERLSTFAKLSGVAESNGGDNLGSENFPSEQMLQEMGQLVDLMDLDGPGSLKKPEDHRFVELNDPESFPIPTEEMLGDDPSMFRVSESTRRLLRQNSPKLHYISHLMREVYLRQLKAAQKIGDRYETLFETAEKMSEEYSRFVEELFGRKCEFRSPVELGEQTAEIDAVCSRLEQLLDIKPVPEVSATSKPANDQRTQPTMSIDALLNSVLPG</sequence>
<dbReference type="AlphaFoldDB" id="W1Q989"/>
<dbReference type="Gene3D" id="2.40.290.10">
    <property type="match status" value="1"/>
</dbReference>
<dbReference type="GO" id="GO:0043564">
    <property type="term" value="C:Ku70:Ku80 complex"/>
    <property type="evidence" value="ECO:0007669"/>
    <property type="project" value="TreeGrafter"/>
</dbReference>
<dbReference type="OrthoDB" id="30826at2759"/>
<dbReference type="InterPro" id="IPR016194">
    <property type="entry name" value="SPOC-like_C_dom_sf"/>
</dbReference>
<evidence type="ECO:0000256" key="13">
    <source>
        <dbReference type="ARBA" id="ARBA00023204"/>
    </source>
</evidence>
<dbReference type="GO" id="GO:0006303">
    <property type="term" value="P:double-strand break repair via nonhomologous end joining"/>
    <property type="evidence" value="ECO:0007669"/>
    <property type="project" value="InterPro"/>
</dbReference>
<dbReference type="RefSeq" id="XP_013933485.1">
    <property type="nucleotide sequence ID" value="XM_014078010.1"/>
</dbReference>
<keyword evidence="7" id="KW-0378">Hydrolase</keyword>
<organism evidence="16 17">
    <name type="scientific">Ogataea parapolymorpha (strain ATCC 26012 / BCRC 20466 / JCM 22074 / NRRL Y-7560 / DL-1)</name>
    <name type="common">Yeast</name>
    <name type="synonym">Hansenula polymorpha</name>
    <dbReference type="NCBI Taxonomy" id="871575"/>
    <lineage>
        <taxon>Eukaryota</taxon>
        <taxon>Fungi</taxon>
        <taxon>Dikarya</taxon>
        <taxon>Ascomycota</taxon>
        <taxon>Saccharomycotina</taxon>
        <taxon>Pichiomycetes</taxon>
        <taxon>Pichiales</taxon>
        <taxon>Pichiaceae</taxon>
        <taxon>Ogataea</taxon>
    </lineage>
</organism>
<keyword evidence="17" id="KW-1185">Reference proteome</keyword>
<dbReference type="Pfam" id="PF02735">
    <property type="entry name" value="Ku"/>
    <property type="match status" value="1"/>
</dbReference>
<keyword evidence="8 16" id="KW-0347">Helicase</keyword>
<evidence type="ECO:0000256" key="3">
    <source>
        <dbReference type="ARBA" id="ARBA00012551"/>
    </source>
</evidence>
<keyword evidence="11" id="KW-0238">DNA-binding</keyword>
<evidence type="ECO:0000313" key="16">
    <source>
        <dbReference type="EMBL" id="ESW97400.1"/>
    </source>
</evidence>
<accession>W1Q989</accession>
<comment type="subcellular location">
    <subcellularLocation>
        <location evidence="2">Chromosome</location>
        <location evidence="2">Telomere</location>
    </subcellularLocation>
    <subcellularLocation>
        <location evidence="1">Nucleus</location>
    </subcellularLocation>
</comment>
<dbReference type="GO" id="GO:0000723">
    <property type="term" value="P:telomere maintenance"/>
    <property type="evidence" value="ECO:0007669"/>
    <property type="project" value="TreeGrafter"/>
</dbReference>
<dbReference type="EC" id="3.6.4.12" evidence="3"/>
<dbReference type="GO" id="GO:0003690">
    <property type="term" value="F:double-stranded DNA binding"/>
    <property type="evidence" value="ECO:0007669"/>
    <property type="project" value="TreeGrafter"/>
</dbReference>
<dbReference type="GO" id="GO:0016787">
    <property type="term" value="F:hydrolase activity"/>
    <property type="evidence" value="ECO:0007669"/>
    <property type="project" value="UniProtKB-KW"/>
</dbReference>
<keyword evidence="10" id="KW-0779">Telomere</keyword>
<dbReference type="OMA" id="IACFETH"/>
<evidence type="ECO:0000256" key="2">
    <source>
        <dbReference type="ARBA" id="ARBA00004574"/>
    </source>
</evidence>
<dbReference type="GO" id="GO:0000781">
    <property type="term" value="C:chromosome, telomeric region"/>
    <property type="evidence" value="ECO:0007669"/>
    <property type="project" value="UniProtKB-SubCell"/>
</dbReference>
<dbReference type="InterPro" id="IPR036465">
    <property type="entry name" value="vWFA_dom_sf"/>
</dbReference>
<evidence type="ECO:0000259" key="15">
    <source>
        <dbReference type="SMART" id="SM00559"/>
    </source>
</evidence>
<dbReference type="KEGG" id="opa:HPODL_01499"/>
<evidence type="ECO:0000256" key="4">
    <source>
        <dbReference type="ARBA" id="ARBA00022454"/>
    </source>
</evidence>
<dbReference type="PANTHER" id="PTHR12604:SF4">
    <property type="entry name" value="X-RAY REPAIR CROSS-COMPLEMENTING PROTEIN 5"/>
    <property type="match status" value="1"/>
</dbReference>
<dbReference type="GO" id="GO:0042162">
    <property type="term" value="F:telomeric DNA binding"/>
    <property type="evidence" value="ECO:0007669"/>
    <property type="project" value="TreeGrafter"/>
</dbReference>
<keyword evidence="5" id="KW-0547">Nucleotide-binding</keyword>
<evidence type="ECO:0000256" key="6">
    <source>
        <dbReference type="ARBA" id="ARBA00022763"/>
    </source>
</evidence>